<keyword evidence="4" id="KW-0949">S-adenosyl-L-methionine</keyword>
<evidence type="ECO:0000313" key="9">
    <source>
        <dbReference type="Proteomes" id="UP001445472"/>
    </source>
</evidence>
<keyword evidence="9" id="KW-1185">Reference proteome</keyword>
<dbReference type="InterPro" id="IPR029063">
    <property type="entry name" value="SAM-dependent_MTases_sf"/>
</dbReference>
<sequence length="474" mass="52868">MKVSKTQVDELARALGVLRGDMTHDAMQQLILTMVFLRQVSDVSEDATHGRPTWEHLVSQVGGPNFTQQVVQRALRAWSGDYGQFCLDLNDETVLGQLPFGGRRAEQALRDLVVVLNQVGRARIAADLFEECLARFSEDRAGGEYYTPRDVVRTMVGLMEPAPGDDVYDPACGSGGFLIEAARYVETHYERPADRATVPLRLFGRDVNTRTRRIAAMNLILHGLEDDVYRDLDSDSSLRHGSEPAEKHDIVLANPPFSMRWQDHMDGRFVSWRYGPPPKNNADFGWVQHVLGSLKPGGRAVTLLANGAAFRGGAERHIRAGLVHDDVLAAVIQLPPGLFPHTRIPACLWVFSKSKQAHSKHRVLFIDAENVGAQVSRGRRTLTDENLARIVDTFRGWSERGEAHEPGWCRTVTLDEIEAVDFDLLPSRHVAPVVAEPDPGDGERRVRELTEELYGHFAEAARLERELRDALAAL</sequence>
<evidence type="ECO:0000256" key="1">
    <source>
        <dbReference type="ARBA" id="ARBA00011900"/>
    </source>
</evidence>
<evidence type="ECO:0000313" key="8">
    <source>
        <dbReference type="EMBL" id="MER6613640.1"/>
    </source>
</evidence>
<evidence type="ECO:0000259" key="7">
    <source>
        <dbReference type="Pfam" id="PF02384"/>
    </source>
</evidence>
<comment type="caution">
    <text evidence="8">The sequence shown here is derived from an EMBL/GenBank/DDBJ whole genome shotgun (WGS) entry which is preliminary data.</text>
</comment>
<dbReference type="PRINTS" id="PR00507">
    <property type="entry name" value="N12N6MTFRASE"/>
</dbReference>
<dbReference type="Proteomes" id="UP001445472">
    <property type="component" value="Unassembled WGS sequence"/>
</dbReference>
<dbReference type="PANTHER" id="PTHR42933">
    <property type="entry name" value="SLR6095 PROTEIN"/>
    <property type="match status" value="1"/>
</dbReference>
<evidence type="ECO:0000256" key="6">
    <source>
        <dbReference type="ARBA" id="ARBA00047942"/>
    </source>
</evidence>
<dbReference type="Gene3D" id="3.40.50.150">
    <property type="entry name" value="Vaccinia Virus protein VP39"/>
    <property type="match status" value="1"/>
</dbReference>
<evidence type="ECO:0000256" key="5">
    <source>
        <dbReference type="ARBA" id="ARBA00022747"/>
    </source>
</evidence>
<dbReference type="InterPro" id="IPR051537">
    <property type="entry name" value="DNA_Adenine_Mtase"/>
</dbReference>
<accession>A0ABV1UTD7</accession>
<keyword evidence="2 8" id="KW-0489">Methyltransferase</keyword>
<comment type="catalytic activity">
    <reaction evidence="6">
        <text>a 2'-deoxyadenosine in DNA + S-adenosyl-L-methionine = an N(6)-methyl-2'-deoxyadenosine in DNA + S-adenosyl-L-homocysteine + H(+)</text>
        <dbReference type="Rhea" id="RHEA:15197"/>
        <dbReference type="Rhea" id="RHEA-COMP:12418"/>
        <dbReference type="Rhea" id="RHEA-COMP:12419"/>
        <dbReference type="ChEBI" id="CHEBI:15378"/>
        <dbReference type="ChEBI" id="CHEBI:57856"/>
        <dbReference type="ChEBI" id="CHEBI:59789"/>
        <dbReference type="ChEBI" id="CHEBI:90615"/>
        <dbReference type="ChEBI" id="CHEBI:90616"/>
        <dbReference type="EC" id="2.1.1.72"/>
    </reaction>
</comment>
<dbReference type="EC" id="2.1.1.72" evidence="1"/>
<reference evidence="8 9" key="1">
    <citation type="submission" date="2024-06" db="EMBL/GenBank/DDBJ databases">
        <title>The Natural Products Discovery Center: Release of the First 8490 Sequenced Strains for Exploring Actinobacteria Biosynthetic Diversity.</title>
        <authorList>
            <person name="Kalkreuter E."/>
            <person name="Kautsar S.A."/>
            <person name="Yang D."/>
            <person name="Bader C.D."/>
            <person name="Teijaro C.N."/>
            <person name="Fluegel L."/>
            <person name="Davis C.M."/>
            <person name="Simpson J.R."/>
            <person name="Lauterbach L."/>
            <person name="Steele A.D."/>
            <person name="Gui C."/>
            <person name="Meng S."/>
            <person name="Li G."/>
            <person name="Viehrig K."/>
            <person name="Ye F."/>
            <person name="Su P."/>
            <person name="Kiefer A.F."/>
            <person name="Nichols A."/>
            <person name="Cepeda A.J."/>
            <person name="Yan W."/>
            <person name="Fan B."/>
            <person name="Jiang Y."/>
            <person name="Adhikari A."/>
            <person name="Zheng C.-J."/>
            <person name="Schuster L."/>
            <person name="Cowan T.M."/>
            <person name="Smanski M.J."/>
            <person name="Chevrette M.G."/>
            <person name="De Carvalho L.P.S."/>
            <person name="Shen B."/>
        </authorList>
    </citation>
    <scope>NUCLEOTIDE SEQUENCE [LARGE SCALE GENOMIC DNA]</scope>
    <source>
        <strain evidence="8 9">NPDC000837</strain>
    </source>
</reference>
<gene>
    <name evidence="8" type="ORF">ABT276_09700</name>
</gene>
<keyword evidence="3" id="KW-0808">Transferase</keyword>
<organism evidence="8 9">
    <name type="scientific">Streptomyces xantholiticus</name>
    <dbReference type="NCBI Taxonomy" id="68285"/>
    <lineage>
        <taxon>Bacteria</taxon>
        <taxon>Bacillati</taxon>
        <taxon>Actinomycetota</taxon>
        <taxon>Actinomycetes</taxon>
        <taxon>Kitasatosporales</taxon>
        <taxon>Streptomycetaceae</taxon>
        <taxon>Streptomyces</taxon>
    </lineage>
</organism>
<dbReference type="InterPro" id="IPR002052">
    <property type="entry name" value="DNA_methylase_N6_adenine_CS"/>
</dbReference>
<dbReference type="PROSITE" id="PS00092">
    <property type="entry name" value="N6_MTASE"/>
    <property type="match status" value="1"/>
</dbReference>
<dbReference type="GO" id="GO:0032259">
    <property type="term" value="P:methylation"/>
    <property type="evidence" value="ECO:0007669"/>
    <property type="project" value="UniProtKB-KW"/>
</dbReference>
<evidence type="ECO:0000256" key="3">
    <source>
        <dbReference type="ARBA" id="ARBA00022679"/>
    </source>
</evidence>
<protein>
    <recommendedName>
        <fullName evidence="1">site-specific DNA-methyltransferase (adenine-specific)</fullName>
        <ecNumber evidence="1">2.1.1.72</ecNumber>
    </recommendedName>
</protein>
<proteinExistence type="predicted"/>
<dbReference type="GO" id="GO:0008168">
    <property type="term" value="F:methyltransferase activity"/>
    <property type="evidence" value="ECO:0007669"/>
    <property type="project" value="UniProtKB-KW"/>
</dbReference>
<dbReference type="EMBL" id="JBEPBX010000006">
    <property type="protein sequence ID" value="MER6613640.1"/>
    <property type="molecule type" value="Genomic_DNA"/>
</dbReference>
<dbReference type="PANTHER" id="PTHR42933:SF3">
    <property type="entry name" value="TYPE I RESTRICTION ENZYME MJAVIII METHYLASE SUBUNIT"/>
    <property type="match status" value="1"/>
</dbReference>
<dbReference type="InterPro" id="IPR003356">
    <property type="entry name" value="DNA_methylase_A-5"/>
</dbReference>
<evidence type="ECO:0000256" key="4">
    <source>
        <dbReference type="ARBA" id="ARBA00022691"/>
    </source>
</evidence>
<dbReference type="SUPFAM" id="SSF53335">
    <property type="entry name" value="S-adenosyl-L-methionine-dependent methyltransferases"/>
    <property type="match status" value="1"/>
</dbReference>
<dbReference type="RefSeq" id="WP_351975687.1">
    <property type="nucleotide sequence ID" value="NZ_JBEPBX010000006.1"/>
</dbReference>
<keyword evidence="5" id="KW-0680">Restriction system</keyword>
<name>A0ABV1UTD7_9ACTN</name>
<evidence type="ECO:0000256" key="2">
    <source>
        <dbReference type="ARBA" id="ARBA00022603"/>
    </source>
</evidence>
<dbReference type="Pfam" id="PF02384">
    <property type="entry name" value="N6_Mtase"/>
    <property type="match status" value="1"/>
</dbReference>
<feature type="domain" description="DNA methylase adenine-specific" evidence="7">
    <location>
        <begin position="126"/>
        <end position="432"/>
    </location>
</feature>